<dbReference type="RefSeq" id="WP_118765349.1">
    <property type="nucleotide sequence ID" value="NZ_CABJCF010000005.1"/>
</dbReference>
<protein>
    <submittedName>
        <fullName evidence="2">DUF4373 domain-containing protein</fullName>
    </submittedName>
</protein>
<organism evidence="2 3">
    <name type="scientific">Solobacterium moorei</name>
    <dbReference type="NCBI Taxonomy" id="102148"/>
    <lineage>
        <taxon>Bacteria</taxon>
        <taxon>Bacillati</taxon>
        <taxon>Bacillota</taxon>
        <taxon>Erysipelotrichia</taxon>
        <taxon>Erysipelotrichales</taxon>
        <taxon>Erysipelotrichaceae</taxon>
        <taxon>Solobacterium</taxon>
    </lineage>
</organism>
<evidence type="ECO:0000313" key="2">
    <source>
        <dbReference type="EMBL" id="RGT53682.1"/>
    </source>
</evidence>
<evidence type="ECO:0000313" key="3">
    <source>
        <dbReference type="Proteomes" id="UP000284731"/>
    </source>
</evidence>
<dbReference type="AlphaFoldDB" id="A0A412PAT0"/>
<evidence type="ECO:0000259" key="1">
    <source>
        <dbReference type="Pfam" id="PF14297"/>
    </source>
</evidence>
<feature type="domain" description="Lin1244/Lin1753-like N-terminal" evidence="1">
    <location>
        <begin position="11"/>
        <end position="98"/>
    </location>
</feature>
<gene>
    <name evidence="2" type="ORF">DWX20_09600</name>
</gene>
<accession>A0A412PAT0</accession>
<dbReference type="Pfam" id="PF14297">
    <property type="entry name" value="Lin1244_N"/>
    <property type="match status" value="1"/>
</dbReference>
<dbReference type="InterPro" id="IPR025400">
    <property type="entry name" value="Lin1244/Lin1753-like_N"/>
</dbReference>
<reference evidence="2 3" key="1">
    <citation type="submission" date="2018-08" db="EMBL/GenBank/DDBJ databases">
        <title>A genome reference for cultivated species of the human gut microbiota.</title>
        <authorList>
            <person name="Zou Y."/>
            <person name="Xue W."/>
            <person name="Luo G."/>
        </authorList>
    </citation>
    <scope>NUCLEOTIDE SEQUENCE [LARGE SCALE GENOMIC DNA]</scope>
    <source>
        <strain evidence="2 3">AF18-46</strain>
    </source>
</reference>
<sequence length="268" mass="31286">MSKGIKSFLLDTQMDKDVRLIEARFGLTGYAILVKLWTMIYRDEGYYCKWDDDTKCLFAREIGADKKKVEQIVEECLKRELFSNEIYNQFLVLTSATIQKRFLQYKARAKFVEIEKCFQCVNFSPNEYKNIRIVDNISKNADISATTRLDMIRLDKTDDDIGHRIDLKRIEMLLIQPVQREIEVLNPCMDNPNIVDRINRTKESLLHVFATITESSVIAGINQCSDDDINQVWMRTCEVYGLEPGIEKQVLNPDGYMLAVIENKFRRI</sequence>
<proteinExistence type="predicted"/>
<dbReference type="PANTHER" id="PTHR39196:SF1">
    <property type="entry name" value="PRIMOSOME, DNAD SUBUNIT"/>
    <property type="match status" value="1"/>
</dbReference>
<dbReference type="EMBL" id="QRWX01000005">
    <property type="protein sequence ID" value="RGT53682.1"/>
    <property type="molecule type" value="Genomic_DNA"/>
</dbReference>
<name>A0A412PAT0_9FIRM</name>
<dbReference type="Proteomes" id="UP000284731">
    <property type="component" value="Unassembled WGS sequence"/>
</dbReference>
<dbReference type="PANTHER" id="PTHR39196">
    <property type="entry name" value="PRIMOSOME, DNAD SUBUNIT"/>
    <property type="match status" value="1"/>
</dbReference>
<comment type="caution">
    <text evidence="2">The sequence shown here is derived from an EMBL/GenBank/DDBJ whole genome shotgun (WGS) entry which is preliminary data.</text>
</comment>